<dbReference type="Pfam" id="PF05036">
    <property type="entry name" value="SPOR"/>
    <property type="match status" value="1"/>
</dbReference>
<evidence type="ECO:0000313" key="2">
    <source>
        <dbReference type="EMBL" id="MCW7754029.1"/>
    </source>
</evidence>
<feature type="domain" description="SPOR" evidence="1">
    <location>
        <begin position="15"/>
        <end position="94"/>
    </location>
</feature>
<dbReference type="InterPro" id="IPR007730">
    <property type="entry name" value="SPOR-like_dom"/>
</dbReference>
<dbReference type="Gene3D" id="3.30.70.1070">
    <property type="entry name" value="Sporulation related repeat"/>
    <property type="match status" value="1"/>
</dbReference>
<accession>A0ABT3N987</accession>
<dbReference type="EMBL" id="JAPFPW010000008">
    <property type="protein sequence ID" value="MCW7754029.1"/>
    <property type="molecule type" value="Genomic_DNA"/>
</dbReference>
<dbReference type="SUPFAM" id="SSF110997">
    <property type="entry name" value="Sporulation related repeat"/>
    <property type="match status" value="1"/>
</dbReference>
<dbReference type="Proteomes" id="UP001209681">
    <property type="component" value="Unassembled WGS sequence"/>
</dbReference>
<dbReference type="PROSITE" id="PS51724">
    <property type="entry name" value="SPOR"/>
    <property type="match status" value="1"/>
</dbReference>
<protein>
    <submittedName>
        <fullName evidence="2">SPOR domain-containing protein</fullName>
    </submittedName>
</protein>
<sequence>MEVRALASDKKGVPDLKKGRFSVQVGAFSQKENADRLARDLTNQGHRADVMTHDRGDAVFFRVRVHGFTDLAEARRAEDRFRKGGYPGAMVVAE</sequence>
<evidence type="ECO:0000313" key="3">
    <source>
        <dbReference type="Proteomes" id="UP001209681"/>
    </source>
</evidence>
<comment type="caution">
    <text evidence="2">The sequence shown here is derived from an EMBL/GenBank/DDBJ whole genome shotgun (WGS) entry which is preliminary data.</text>
</comment>
<dbReference type="InterPro" id="IPR036680">
    <property type="entry name" value="SPOR-like_sf"/>
</dbReference>
<organism evidence="2 3">
    <name type="scientific">Desulfobotulus pelophilus</name>
    <dbReference type="NCBI Taxonomy" id="2823377"/>
    <lineage>
        <taxon>Bacteria</taxon>
        <taxon>Pseudomonadati</taxon>
        <taxon>Thermodesulfobacteriota</taxon>
        <taxon>Desulfobacteria</taxon>
        <taxon>Desulfobacterales</taxon>
        <taxon>Desulfobacteraceae</taxon>
        <taxon>Desulfobotulus</taxon>
    </lineage>
</organism>
<keyword evidence="3" id="KW-1185">Reference proteome</keyword>
<reference evidence="2 3" key="1">
    <citation type="submission" date="2022-11" db="EMBL/GenBank/DDBJ databases">
        <title>Desulfobotulus tamanensis H1 sp. nov. - anaerobic, alkaliphilic, sulphate reducing bacterium isolated from terrestrial mud volcano.</title>
        <authorList>
            <person name="Frolova A."/>
            <person name="Merkel A.Y."/>
            <person name="Slobodkin A.I."/>
        </authorList>
    </citation>
    <scope>NUCLEOTIDE SEQUENCE [LARGE SCALE GENOMIC DNA]</scope>
    <source>
        <strain evidence="2 3">H1</strain>
    </source>
</reference>
<evidence type="ECO:0000259" key="1">
    <source>
        <dbReference type="PROSITE" id="PS51724"/>
    </source>
</evidence>
<gene>
    <name evidence="2" type="ORF">OOT00_08525</name>
</gene>
<proteinExistence type="predicted"/>
<name>A0ABT3N987_9BACT</name>